<dbReference type="EMBL" id="LMBR01000001">
    <property type="protein sequence ID" value="KUL33270.1"/>
    <property type="molecule type" value="Genomic_DNA"/>
</dbReference>
<dbReference type="GO" id="GO:0042883">
    <property type="term" value="P:cysteine transport"/>
    <property type="evidence" value="ECO:0007669"/>
    <property type="project" value="InterPro"/>
</dbReference>
<dbReference type="GO" id="GO:0005886">
    <property type="term" value="C:plasma membrane"/>
    <property type="evidence" value="ECO:0007669"/>
    <property type="project" value="UniProtKB-SubCell"/>
</dbReference>
<dbReference type="GO" id="GO:0005524">
    <property type="term" value="F:ATP binding"/>
    <property type="evidence" value="ECO:0007669"/>
    <property type="project" value="UniProtKB-KW"/>
</dbReference>
<feature type="transmembrane region" description="Helical" evidence="9">
    <location>
        <begin position="239"/>
        <end position="264"/>
    </location>
</feature>
<dbReference type="NCBIfam" id="TIGR02857">
    <property type="entry name" value="CydD"/>
    <property type="match status" value="1"/>
</dbReference>
<evidence type="ECO:0000256" key="4">
    <source>
        <dbReference type="ARBA" id="ARBA00022692"/>
    </source>
</evidence>
<keyword evidence="5" id="KW-0547">Nucleotide-binding</keyword>
<protein>
    <submittedName>
        <fullName evidence="12">ABC transporter permease</fullName>
    </submittedName>
</protein>
<dbReference type="Pfam" id="PF00664">
    <property type="entry name" value="ABC_membrane"/>
    <property type="match status" value="1"/>
</dbReference>
<dbReference type="InterPro" id="IPR039421">
    <property type="entry name" value="Type_1_exporter"/>
</dbReference>
<gene>
    <name evidence="12" type="ORF">ASB62_00195</name>
</gene>
<organism evidence="12 13">
    <name type="scientific">Chlorobium limicola</name>
    <dbReference type="NCBI Taxonomy" id="1092"/>
    <lineage>
        <taxon>Bacteria</taxon>
        <taxon>Pseudomonadati</taxon>
        <taxon>Chlorobiota</taxon>
        <taxon>Chlorobiia</taxon>
        <taxon>Chlorobiales</taxon>
        <taxon>Chlorobiaceae</taxon>
        <taxon>Chlorobium/Pelodictyon group</taxon>
        <taxon>Chlorobium</taxon>
    </lineage>
</organism>
<dbReference type="CDD" id="cd18584">
    <property type="entry name" value="ABC_6TM_AarD_CydD"/>
    <property type="match status" value="1"/>
</dbReference>
<evidence type="ECO:0000256" key="7">
    <source>
        <dbReference type="ARBA" id="ARBA00022989"/>
    </source>
</evidence>
<keyword evidence="4 9" id="KW-0812">Transmembrane</keyword>
<evidence type="ECO:0000313" key="13">
    <source>
        <dbReference type="Proteomes" id="UP000053937"/>
    </source>
</evidence>
<sequence>MNIDRRLFQLLKEERVPFIVSIVAGSIASVMLIAQAFWLSVIIDGAFMQKKGLGELLPFIGFFSLFSAFRMFFNWASHGEANRGTVAIRNKLFTRLTGTVAALGPVYARSVQSGRLSTTLLKGVEALDAYFGSYIPQIFFALFTPLLILAAVFPGDWLSGLILLISAPLIPLFMILIGKSASAMTEKQWKTMSRMSGHFLDVLQGLPTLKLFAQSKSQRDTIEEAGETFRQATMRVLKIAFLSSLTLELVGTLGTAIIAVSIGLRLMGGQLAFQHALFVLVLTPDFFLPLRQLGTKFHAGMEGVSASKEIFAILDQAPAPHSVREKCSINGTAAGKGTVTFTGVSCTYPGSAHPALERITADIPTGKTTAIIGPSGAGKSTLVNLLLRFQEPGEGSITIDGLPIHDIPLASWHEGIAWVPQHPTLFNTTLKENILLASPYASREKLNDALKQTGLSEFIASLPEGLDTMIGEQGARLSGGEAQRVALARAFIKNAPLLVLDEPTSHTDPELEAALRASMAALMKGRTTIIIAHRLETIRSADQIIVLNAGKLVRCGTHVELLAAGGFYSDALKLQQEKAA</sequence>
<name>A0A101JUI0_CHLLI</name>
<feature type="transmembrane region" description="Helical" evidence="9">
    <location>
        <begin position="157"/>
        <end position="177"/>
    </location>
</feature>
<dbReference type="GO" id="GO:0140359">
    <property type="term" value="F:ABC-type transporter activity"/>
    <property type="evidence" value="ECO:0007669"/>
    <property type="project" value="InterPro"/>
</dbReference>
<evidence type="ECO:0000256" key="8">
    <source>
        <dbReference type="ARBA" id="ARBA00023136"/>
    </source>
</evidence>
<dbReference type="Proteomes" id="UP000053937">
    <property type="component" value="Unassembled WGS sequence"/>
</dbReference>
<dbReference type="PANTHER" id="PTHR24221">
    <property type="entry name" value="ATP-BINDING CASSETTE SUB-FAMILY B"/>
    <property type="match status" value="1"/>
</dbReference>
<dbReference type="PANTHER" id="PTHR24221:SF590">
    <property type="entry name" value="COMPONENT LINKED WITH THE ASSEMBLY OF CYTOCHROME' TRANSPORT TRANSMEMBRANE ATP-BINDING PROTEIN ABC TRANSPORTER CYDD-RELATED"/>
    <property type="match status" value="1"/>
</dbReference>
<dbReference type="InterPro" id="IPR027417">
    <property type="entry name" value="P-loop_NTPase"/>
</dbReference>
<dbReference type="OrthoDB" id="593815at2"/>
<dbReference type="InterPro" id="IPR003593">
    <property type="entry name" value="AAA+_ATPase"/>
</dbReference>
<accession>A0A101JUI0</accession>
<dbReference type="SUPFAM" id="SSF90123">
    <property type="entry name" value="ABC transporter transmembrane region"/>
    <property type="match status" value="1"/>
</dbReference>
<dbReference type="AlphaFoldDB" id="A0A101JUI0"/>
<dbReference type="PROSITE" id="PS00211">
    <property type="entry name" value="ABC_TRANSPORTER_1"/>
    <property type="match status" value="1"/>
</dbReference>
<dbReference type="RefSeq" id="WP_059138083.1">
    <property type="nucleotide sequence ID" value="NZ_LMBR01000001.1"/>
</dbReference>
<evidence type="ECO:0000256" key="1">
    <source>
        <dbReference type="ARBA" id="ARBA00004651"/>
    </source>
</evidence>
<evidence type="ECO:0000256" key="5">
    <source>
        <dbReference type="ARBA" id="ARBA00022741"/>
    </source>
</evidence>
<dbReference type="InterPro" id="IPR014216">
    <property type="entry name" value="ABC_transptr_CydD"/>
</dbReference>
<feature type="domain" description="ABC transporter" evidence="10">
    <location>
        <begin position="339"/>
        <end position="574"/>
    </location>
</feature>
<evidence type="ECO:0000256" key="3">
    <source>
        <dbReference type="ARBA" id="ARBA00022475"/>
    </source>
</evidence>
<dbReference type="PROSITE" id="PS50929">
    <property type="entry name" value="ABC_TM1F"/>
    <property type="match status" value="1"/>
</dbReference>
<dbReference type="Gene3D" id="3.40.50.300">
    <property type="entry name" value="P-loop containing nucleotide triphosphate hydrolases"/>
    <property type="match status" value="1"/>
</dbReference>
<comment type="subcellular location">
    <subcellularLocation>
        <location evidence="1">Cell membrane</location>
        <topology evidence="1">Multi-pass membrane protein</topology>
    </subcellularLocation>
</comment>
<keyword evidence="6" id="KW-0067">ATP-binding</keyword>
<feature type="domain" description="ABC transmembrane type-1" evidence="11">
    <location>
        <begin position="19"/>
        <end position="302"/>
    </location>
</feature>
<evidence type="ECO:0000256" key="2">
    <source>
        <dbReference type="ARBA" id="ARBA00022448"/>
    </source>
</evidence>
<dbReference type="Gene3D" id="1.20.1560.10">
    <property type="entry name" value="ABC transporter type 1, transmembrane domain"/>
    <property type="match status" value="1"/>
</dbReference>
<dbReference type="FunFam" id="3.40.50.300:FF:000221">
    <property type="entry name" value="Multidrug ABC transporter ATP-binding protein"/>
    <property type="match status" value="1"/>
</dbReference>
<keyword evidence="13" id="KW-1185">Reference proteome</keyword>
<keyword evidence="8 9" id="KW-0472">Membrane</keyword>
<dbReference type="InterPro" id="IPR011527">
    <property type="entry name" value="ABC1_TM_dom"/>
</dbReference>
<evidence type="ECO:0000259" key="11">
    <source>
        <dbReference type="PROSITE" id="PS50929"/>
    </source>
</evidence>
<comment type="caution">
    <text evidence="12">The sequence shown here is derived from an EMBL/GenBank/DDBJ whole genome shotgun (WGS) entry which is preliminary data.</text>
</comment>
<reference evidence="12 13" key="1">
    <citation type="submission" date="2015-10" db="EMBL/GenBank/DDBJ databases">
        <title>Draft Genome Sequence of Chlorobium limicola strain Frasassi Growing under Artificial Lighting in the Frasassi Cave System.</title>
        <authorList>
            <person name="Mansor M."/>
            <person name="Macalady J."/>
        </authorList>
    </citation>
    <scope>NUCLEOTIDE SEQUENCE [LARGE SCALE GENOMIC DNA]</scope>
    <source>
        <strain evidence="12 13">Frasassi</strain>
    </source>
</reference>
<dbReference type="Pfam" id="PF00005">
    <property type="entry name" value="ABC_tran"/>
    <property type="match status" value="1"/>
</dbReference>
<evidence type="ECO:0000256" key="6">
    <source>
        <dbReference type="ARBA" id="ARBA00022840"/>
    </source>
</evidence>
<dbReference type="SUPFAM" id="SSF52540">
    <property type="entry name" value="P-loop containing nucleoside triphosphate hydrolases"/>
    <property type="match status" value="1"/>
</dbReference>
<keyword evidence="2" id="KW-0813">Transport</keyword>
<dbReference type="SMART" id="SM00382">
    <property type="entry name" value="AAA"/>
    <property type="match status" value="1"/>
</dbReference>
<dbReference type="GO" id="GO:0016887">
    <property type="term" value="F:ATP hydrolysis activity"/>
    <property type="evidence" value="ECO:0007669"/>
    <property type="project" value="InterPro"/>
</dbReference>
<dbReference type="InterPro" id="IPR017871">
    <property type="entry name" value="ABC_transporter-like_CS"/>
</dbReference>
<keyword evidence="3" id="KW-1003">Cell membrane</keyword>
<evidence type="ECO:0000313" key="12">
    <source>
        <dbReference type="EMBL" id="KUL33270.1"/>
    </source>
</evidence>
<dbReference type="PROSITE" id="PS50893">
    <property type="entry name" value="ABC_TRANSPORTER_2"/>
    <property type="match status" value="1"/>
</dbReference>
<dbReference type="InterPro" id="IPR003439">
    <property type="entry name" value="ABC_transporter-like_ATP-bd"/>
</dbReference>
<proteinExistence type="predicted"/>
<dbReference type="InterPro" id="IPR036640">
    <property type="entry name" value="ABC1_TM_sf"/>
</dbReference>
<evidence type="ECO:0000259" key="10">
    <source>
        <dbReference type="PROSITE" id="PS50893"/>
    </source>
</evidence>
<keyword evidence="7 9" id="KW-1133">Transmembrane helix</keyword>
<feature type="transmembrane region" description="Helical" evidence="9">
    <location>
        <begin position="53"/>
        <end position="72"/>
    </location>
</feature>
<feature type="transmembrane region" description="Helical" evidence="9">
    <location>
        <begin position="16"/>
        <end position="41"/>
    </location>
</feature>
<evidence type="ECO:0000256" key="9">
    <source>
        <dbReference type="SAM" id="Phobius"/>
    </source>
</evidence>
<feature type="transmembrane region" description="Helical" evidence="9">
    <location>
        <begin position="129"/>
        <end position="151"/>
    </location>
</feature>